<dbReference type="PROSITE" id="PS00237">
    <property type="entry name" value="G_PROTEIN_RECEP_F1_1"/>
    <property type="match status" value="1"/>
</dbReference>
<comment type="subcellular location">
    <subcellularLocation>
        <location evidence="1">Cell membrane</location>
        <topology evidence="1">Multi-pass membrane protein</topology>
    </subcellularLocation>
</comment>
<feature type="transmembrane region" description="Helical" evidence="12">
    <location>
        <begin position="346"/>
        <end position="368"/>
    </location>
</feature>
<keyword evidence="3" id="KW-0716">Sensory transduction</keyword>
<evidence type="ECO:0000256" key="6">
    <source>
        <dbReference type="ARBA" id="ARBA00022989"/>
    </source>
</evidence>
<reference evidence="14 15" key="1">
    <citation type="journal article" date="2023" name="bioRxiv">
        <title>Conserved and derived expression patterns and positive selection on dental genes reveal complex evolutionary context of ever-growing rodent molars.</title>
        <authorList>
            <person name="Calamari Z.T."/>
            <person name="Song A."/>
            <person name="Cohen E."/>
            <person name="Akter M."/>
            <person name="Roy R.D."/>
            <person name="Hallikas O."/>
            <person name="Christensen M.M."/>
            <person name="Li P."/>
            <person name="Marangoni P."/>
            <person name="Jernvall J."/>
            <person name="Klein O.D."/>
        </authorList>
    </citation>
    <scope>NUCLEOTIDE SEQUENCE [LARGE SCALE GENOMIC DNA]</scope>
    <source>
        <strain evidence="14">V071</strain>
    </source>
</reference>
<proteinExistence type="inferred from homology"/>
<evidence type="ECO:0000256" key="5">
    <source>
        <dbReference type="ARBA" id="ARBA00022725"/>
    </source>
</evidence>
<dbReference type="InterPro" id="IPR000725">
    <property type="entry name" value="Olfact_rcpt"/>
</dbReference>
<organism evidence="14 15">
    <name type="scientific">Myodes glareolus</name>
    <name type="common">Bank vole</name>
    <name type="synonym">Clethrionomys glareolus</name>
    <dbReference type="NCBI Taxonomy" id="447135"/>
    <lineage>
        <taxon>Eukaryota</taxon>
        <taxon>Metazoa</taxon>
        <taxon>Chordata</taxon>
        <taxon>Craniata</taxon>
        <taxon>Vertebrata</taxon>
        <taxon>Euteleostomi</taxon>
        <taxon>Mammalia</taxon>
        <taxon>Eutheria</taxon>
        <taxon>Euarchontoglires</taxon>
        <taxon>Glires</taxon>
        <taxon>Rodentia</taxon>
        <taxon>Myomorpha</taxon>
        <taxon>Muroidea</taxon>
        <taxon>Cricetidae</taxon>
        <taxon>Arvicolinae</taxon>
        <taxon>Myodes</taxon>
    </lineage>
</organism>
<dbReference type="GO" id="GO:0005886">
    <property type="term" value="C:plasma membrane"/>
    <property type="evidence" value="ECO:0007669"/>
    <property type="project" value="UniProtKB-SubCell"/>
</dbReference>
<feature type="transmembrane region" description="Helical" evidence="12">
    <location>
        <begin position="38"/>
        <end position="61"/>
    </location>
</feature>
<dbReference type="AlphaFoldDB" id="A0AAW0H634"/>
<dbReference type="PRINTS" id="PR00237">
    <property type="entry name" value="GPCRRHODOPSN"/>
</dbReference>
<feature type="domain" description="G-protein coupled receptors family 1 profile" evidence="13">
    <location>
        <begin position="54"/>
        <end position="303"/>
    </location>
</feature>
<feature type="transmembrane region" description="Helical" evidence="12">
    <location>
        <begin position="558"/>
        <end position="579"/>
    </location>
</feature>
<feature type="domain" description="G-protein coupled receptors family 1 profile" evidence="13">
    <location>
        <begin position="362"/>
        <end position="608"/>
    </location>
</feature>
<feature type="transmembrane region" description="Helical" evidence="12">
    <location>
        <begin position="153"/>
        <end position="174"/>
    </location>
</feature>
<dbReference type="GO" id="GO:0004930">
    <property type="term" value="F:G protein-coupled receptor activity"/>
    <property type="evidence" value="ECO:0007669"/>
    <property type="project" value="UniProtKB-KW"/>
</dbReference>
<feature type="transmembrane region" description="Helical" evidence="12">
    <location>
        <begin position="526"/>
        <end position="546"/>
    </location>
</feature>
<evidence type="ECO:0000256" key="4">
    <source>
        <dbReference type="ARBA" id="ARBA00022692"/>
    </source>
</evidence>
<comment type="caution">
    <text evidence="14">The sequence shown here is derived from an EMBL/GenBank/DDBJ whole genome shotgun (WGS) entry which is preliminary data.</text>
</comment>
<evidence type="ECO:0000256" key="1">
    <source>
        <dbReference type="ARBA" id="ARBA00004651"/>
    </source>
</evidence>
<feature type="non-terminal residue" evidence="14">
    <location>
        <position position="634"/>
    </location>
</feature>
<accession>A0AAW0H634</accession>
<dbReference type="PRINTS" id="PR00245">
    <property type="entry name" value="OLFACTORYR"/>
</dbReference>
<feature type="transmembrane region" description="Helical" evidence="12">
    <location>
        <begin position="73"/>
        <end position="91"/>
    </location>
</feature>
<sequence>VCLLSLWSVSNMTVTNTWNSSVTTFIFLGFSDHPELQIFLFLTFLGIYLVTLTWNLALIFLIRGDIRLHTPMYFFLSNLSFIDICYSSSVAPKMLSDFFLEQKTISFWGCAAQFFFFVGLGLTECFLLTAMAYDRYAAISNPLLYTTIMPQSLCLRMVAGAYFGGFMSSFIQASSIFQLHYCGPNVINHFFCDLPPILALSCSSTLLSQVVNFCVVIVVGGTSFIILLVSYSYIVSAVLKIHSVEGRWKAFNTCASHLMAVTMLFGTALFMYLRPSSSYSLSRDKVVSVFYSLVIPMLNPLIYSMRNKEIKDALWKELILAMGQMNHTNVKEFVFLALTRFRELEFFLFLVFFLVYVTTVLGNTLIVATVTSESRLHTPMYFLLRNKSILDIIFSSITVPKFLVCLLSERKTISYNGCLTQIFFFHFAGGADIFFLSVMAYDRYLAIAKPLHYVTIMRREVWVALVVASWVGGGLHSVVQIILMLPLPFCGPNTLDAFYCDVPQVVKLACTDTFALELLMISNNGLVTLLWFLLLLGSYTIILVMLRSHSGEGRNKALSTCTSHIMVVTLHFVPCVYIYCRPFTTLPMDTAISINNTVITPMLNPMIYTLRNQEMKSAMKRLRRRLGPSENNKL</sequence>
<dbReference type="PANTHER" id="PTHR48002">
    <property type="entry name" value="OLFACTORY RECEPTOR"/>
    <property type="match status" value="1"/>
</dbReference>
<dbReference type="EMBL" id="JBBHLL010000980">
    <property type="protein sequence ID" value="KAK7796868.1"/>
    <property type="molecule type" value="Genomic_DNA"/>
</dbReference>
<evidence type="ECO:0000256" key="2">
    <source>
        <dbReference type="ARBA" id="ARBA00022475"/>
    </source>
</evidence>
<protein>
    <recommendedName>
        <fullName evidence="13">G-protein coupled receptors family 1 profile domain-containing protein</fullName>
    </recommendedName>
</protein>
<dbReference type="InterPro" id="IPR050427">
    <property type="entry name" value="Olfactory_Receptors"/>
</dbReference>
<dbReference type="CDD" id="cd15417">
    <property type="entry name" value="7tmA_OR5A1-like"/>
    <property type="match status" value="1"/>
</dbReference>
<dbReference type="PROSITE" id="PS50262">
    <property type="entry name" value="G_PROTEIN_RECEP_F1_2"/>
    <property type="match status" value="2"/>
</dbReference>
<evidence type="ECO:0000259" key="13">
    <source>
        <dbReference type="PROSITE" id="PS50262"/>
    </source>
</evidence>
<feature type="transmembrane region" description="Helical" evidence="12">
    <location>
        <begin position="111"/>
        <end position="133"/>
    </location>
</feature>
<keyword evidence="10 11" id="KW-0807">Transducer</keyword>
<evidence type="ECO:0000256" key="3">
    <source>
        <dbReference type="ARBA" id="ARBA00022606"/>
    </source>
</evidence>
<evidence type="ECO:0000313" key="14">
    <source>
        <dbReference type="EMBL" id="KAK7796868.1"/>
    </source>
</evidence>
<dbReference type="CDD" id="cd15936">
    <property type="entry name" value="7tmA_OR4D-like"/>
    <property type="match status" value="1"/>
</dbReference>
<feature type="transmembrane region" description="Helical" evidence="12">
    <location>
        <begin position="286"/>
        <end position="305"/>
    </location>
</feature>
<keyword evidence="6 12" id="KW-1133">Transmembrane helix</keyword>
<evidence type="ECO:0000313" key="15">
    <source>
        <dbReference type="Proteomes" id="UP001488838"/>
    </source>
</evidence>
<keyword evidence="8 12" id="KW-0472">Membrane</keyword>
<dbReference type="InterPro" id="IPR017452">
    <property type="entry name" value="GPCR_Rhodpsn_7TM"/>
</dbReference>
<keyword evidence="9 11" id="KW-0675">Receptor</keyword>
<keyword evidence="15" id="KW-1185">Reference proteome</keyword>
<dbReference type="GO" id="GO:0004984">
    <property type="term" value="F:olfactory receptor activity"/>
    <property type="evidence" value="ECO:0007669"/>
    <property type="project" value="InterPro"/>
</dbReference>
<dbReference type="FunFam" id="1.20.1070.10:FF:000007">
    <property type="entry name" value="Olfactory receptor"/>
    <property type="match status" value="1"/>
</dbReference>
<evidence type="ECO:0000256" key="12">
    <source>
        <dbReference type="SAM" id="Phobius"/>
    </source>
</evidence>
<evidence type="ECO:0000256" key="11">
    <source>
        <dbReference type="RuleBase" id="RU000688"/>
    </source>
</evidence>
<keyword evidence="4 11" id="KW-0812">Transmembrane</keyword>
<feature type="non-terminal residue" evidence="14">
    <location>
        <position position="1"/>
    </location>
</feature>
<keyword evidence="5" id="KW-0552">Olfaction</keyword>
<feature type="transmembrane region" description="Helical" evidence="12">
    <location>
        <begin position="591"/>
        <end position="610"/>
    </location>
</feature>
<evidence type="ECO:0000256" key="7">
    <source>
        <dbReference type="ARBA" id="ARBA00023040"/>
    </source>
</evidence>
<evidence type="ECO:0000256" key="8">
    <source>
        <dbReference type="ARBA" id="ARBA00023136"/>
    </source>
</evidence>
<evidence type="ECO:0000256" key="9">
    <source>
        <dbReference type="ARBA" id="ARBA00023170"/>
    </source>
</evidence>
<feature type="transmembrane region" description="Helical" evidence="12">
    <location>
        <begin position="255"/>
        <end position="274"/>
    </location>
</feature>
<dbReference type="Proteomes" id="UP001488838">
    <property type="component" value="Unassembled WGS sequence"/>
</dbReference>
<dbReference type="InterPro" id="IPR000276">
    <property type="entry name" value="GPCR_Rhodpsn"/>
</dbReference>
<gene>
    <name evidence="14" type="ORF">U0070_001216</name>
</gene>
<keyword evidence="2" id="KW-1003">Cell membrane</keyword>
<dbReference type="SUPFAM" id="SSF81321">
    <property type="entry name" value="Family A G protein-coupled receptor-like"/>
    <property type="match status" value="2"/>
</dbReference>
<feature type="transmembrane region" description="Helical" evidence="12">
    <location>
        <begin position="214"/>
        <end position="235"/>
    </location>
</feature>
<dbReference type="FunFam" id="1.20.1070.10:FF:000003">
    <property type="entry name" value="Olfactory receptor"/>
    <property type="match status" value="1"/>
</dbReference>
<dbReference type="Gene3D" id="1.20.1070.10">
    <property type="entry name" value="Rhodopsin 7-helix transmembrane proteins"/>
    <property type="match status" value="2"/>
</dbReference>
<evidence type="ECO:0000256" key="10">
    <source>
        <dbReference type="ARBA" id="ARBA00023224"/>
    </source>
</evidence>
<comment type="similarity">
    <text evidence="11">Belongs to the G-protein coupled receptor 1 family.</text>
</comment>
<name>A0AAW0H634_MYOGA</name>
<feature type="transmembrane region" description="Helical" evidence="12">
    <location>
        <begin position="461"/>
        <end position="485"/>
    </location>
</feature>
<keyword evidence="7 11" id="KW-0297">G-protein coupled receptor</keyword>
<dbReference type="Pfam" id="PF13853">
    <property type="entry name" value="7tm_4"/>
    <property type="match status" value="2"/>
</dbReference>
<feature type="transmembrane region" description="Helical" evidence="12">
    <location>
        <begin position="421"/>
        <end position="441"/>
    </location>
</feature>